<dbReference type="InterPro" id="IPR009114">
    <property type="entry name" value="Angiomotin"/>
</dbReference>
<comment type="subcellular location">
    <subcellularLocation>
        <location evidence="1">Cell junction</location>
    </subcellularLocation>
</comment>
<dbReference type="PANTHER" id="PTHR14826">
    <property type="entry name" value="ANGIOMOTIN"/>
    <property type="match status" value="1"/>
</dbReference>
<feature type="coiled-coil region" evidence="6">
    <location>
        <begin position="3"/>
        <end position="92"/>
    </location>
</feature>
<evidence type="ECO:0000256" key="6">
    <source>
        <dbReference type="SAM" id="Coils"/>
    </source>
</evidence>
<feature type="region of interest" description="Disordered" evidence="7">
    <location>
        <begin position="288"/>
        <end position="335"/>
    </location>
</feature>
<dbReference type="GO" id="GO:0030334">
    <property type="term" value="P:regulation of cell migration"/>
    <property type="evidence" value="ECO:0007669"/>
    <property type="project" value="TreeGrafter"/>
</dbReference>
<feature type="region of interest" description="Disordered" evidence="7">
    <location>
        <begin position="354"/>
        <end position="425"/>
    </location>
</feature>
<dbReference type="AlphaFoldDB" id="A0AAW0I0A9"/>
<evidence type="ECO:0000313" key="9">
    <source>
        <dbReference type="EMBL" id="KAK7807713.1"/>
    </source>
</evidence>
<dbReference type="GO" id="GO:0005886">
    <property type="term" value="C:plasma membrane"/>
    <property type="evidence" value="ECO:0007669"/>
    <property type="project" value="TreeGrafter"/>
</dbReference>
<protein>
    <recommendedName>
        <fullName evidence="8">Angiomotin C-terminal domain-containing protein</fullName>
    </recommendedName>
</protein>
<dbReference type="GO" id="GO:0005923">
    <property type="term" value="C:bicellular tight junction"/>
    <property type="evidence" value="ECO:0007669"/>
    <property type="project" value="TreeGrafter"/>
</dbReference>
<dbReference type="GO" id="GO:0035329">
    <property type="term" value="P:hippo signaling"/>
    <property type="evidence" value="ECO:0007669"/>
    <property type="project" value="TreeGrafter"/>
</dbReference>
<accession>A0AAW0I0A9</accession>
<proteinExistence type="inferred from homology"/>
<keyword evidence="5 6" id="KW-0175">Coiled coil</keyword>
<dbReference type="Pfam" id="PF12240">
    <property type="entry name" value="Angiomotin_C"/>
    <property type="match status" value="2"/>
</dbReference>
<feature type="compositionally biased region" description="Polar residues" evidence="7">
    <location>
        <begin position="316"/>
        <end position="329"/>
    </location>
</feature>
<comment type="similarity">
    <text evidence="2">Belongs to the angiomotin family.</text>
</comment>
<evidence type="ECO:0000256" key="2">
    <source>
        <dbReference type="ARBA" id="ARBA00010300"/>
    </source>
</evidence>
<comment type="caution">
    <text evidence="9">The sequence shown here is derived from an EMBL/GenBank/DDBJ whole genome shotgun (WGS) entry which is preliminary data.</text>
</comment>
<name>A0AAW0I0A9_MYOGA</name>
<evidence type="ECO:0000256" key="3">
    <source>
        <dbReference type="ARBA" id="ARBA00022553"/>
    </source>
</evidence>
<sequence length="446" mass="49755">MKNKEFLKEKEKLEMELAAVRNASEDHRRHIEILDQALSNAQARVIKLEEELREKQAYVEKVEKLQQALTQLQSACEKREQMERRLRTWLERELDALRTQQKHGNGQPASLPEYNAPALMELVREKEERILALEADMTKWEQKYLEESTIRHFAMSAAAAATAERDTTIVNHSRNGSYGESSLEAHIWPEDEEVVQANRRCQDMEYTAIHKQLRPPSPQQVTAAILTALPGVPNVPGHWERCPALISYGGHSLTDSFWSTRVCVPELLIKNLHAKIIEKDAMIKVLQQRSRKDAGKTDSSSLRPARSVPSIAAATGTHSRQTSLTSSQLVEEKKEEKTWKGSIGFLLGKEHQGQTSAPLLPTTPASALSPPASTASASSTHAKTGSKDSSTQTDKSTDLFWPSTASLPSRGRLSTAPSNSPILKHPAAKGTMEKLGKKEMRYVFDS</sequence>
<feature type="domain" description="Angiomotin C-terminal" evidence="8">
    <location>
        <begin position="266"/>
        <end position="324"/>
    </location>
</feature>
<dbReference type="GO" id="GO:0003365">
    <property type="term" value="P:establishment of cell polarity involved in ameboidal cell migration"/>
    <property type="evidence" value="ECO:0007669"/>
    <property type="project" value="TreeGrafter"/>
</dbReference>
<feature type="domain" description="Angiomotin C-terminal" evidence="8">
    <location>
        <begin position="58"/>
        <end position="207"/>
    </location>
</feature>
<evidence type="ECO:0000256" key="7">
    <source>
        <dbReference type="SAM" id="MobiDB-lite"/>
    </source>
</evidence>
<dbReference type="GO" id="GO:0030036">
    <property type="term" value="P:actin cytoskeleton organization"/>
    <property type="evidence" value="ECO:0007669"/>
    <property type="project" value="TreeGrafter"/>
</dbReference>
<evidence type="ECO:0000259" key="8">
    <source>
        <dbReference type="Pfam" id="PF12240"/>
    </source>
</evidence>
<dbReference type="Proteomes" id="UP001488838">
    <property type="component" value="Unassembled WGS sequence"/>
</dbReference>
<dbReference type="InterPro" id="IPR051747">
    <property type="entry name" value="Angiomotin-like"/>
</dbReference>
<dbReference type="EMBL" id="JBBHLL010000264">
    <property type="protein sequence ID" value="KAK7807713.1"/>
    <property type="molecule type" value="Genomic_DNA"/>
</dbReference>
<organism evidence="9 10">
    <name type="scientific">Myodes glareolus</name>
    <name type="common">Bank vole</name>
    <name type="synonym">Clethrionomys glareolus</name>
    <dbReference type="NCBI Taxonomy" id="447135"/>
    <lineage>
        <taxon>Eukaryota</taxon>
        <taxon>Metazoa</taxon>
        <taxon>Chordata</taxon>
        <taxon>Craniata</taxon>
        <taxon>Vertebrata</taxon>
        <taxon>Euteleostomi</taxon>
        <taxon>Mammalia</taxon>
        <taxon>Eutheria</taxon>
        <taxon>Euarchontoglires</taxon>
        <taxon>Glires</taxon>
        <taxon>Rodentia</taxon>
        <taxon>Myomorpha</taxon>
        <taxon>Muroidea</taxon>
        <taxon>Cricetidae</taxon>
        <taxon>Arvicolinae</taxon>
        <taxon>Myodes</taxon>
    </lineage>
</organism>
<evidence type="ECO:0000313" key="10">
    <source>
        <dbReference type="Proteomes" id="UP001488838"/>
    </source>
</evidence>
<dbReference type="PANTHER" id="PTHR14826:SF12">
    <property type="entry name" value="ANGIOMOTIN-LIKE PROTEIN 1"/>
    <property type="match status" value="1"/>
</dbReference>
<gene>
    <name evidence="9" type="ORF">U0070_010928</name>
</gene>
<dbReference type="InterPro" id="IPR024646">
    <property type="entry name" value="Angiomotin_C"/>
</dbReference>
<keyword evidence="4" id="KW-0965">Cell junction</keyword>
<evidence type="ECO:0000256" key="1">
    <source>
        <dbReference type="ARBA" id="ARBA00004282"/>
    </source>
</evidence>
<keyword evidence="3" id="KW-0597">Phosphoprotein</keyword>
<dbReference type="PRINTS" id="PR01807">
    <property type="entry name" value="ANGIOMOTIN"/>
</dbReference>
<feature type="compositionally biased region" description="Low complexity" evidence="7">
    <location>
        <begin position="355"/>
        <end position="380"/>
    </location>
</feature>
<evidence type="ECO:0000256" key="4">
    <source>
        <dbReference type="ARBA" id="ARBA00022949"/>
    </source>
</evidence>
<evidence type="ECO:0000256" key="5">
    <source>
        <dbReference type="ARBA" id="ARBA00023054"/>
    </source>
</evidence>
<dbReference type="GO" id="GO:0031410">
    <property type="term" value="C:cytoplasmic vesicle"/>
    <property type="evidence" value="ECO:0007669"/>
    <property type="project" value="TreeGrafter"/>
</dbReference>
<keyword evidence="10" id="KW-1185">Reference proteome</keyword>
<reference evidence="9 10" key="1">
    <citation type="journal article" date="2023" name="bioRxiv">
        <title>Conserved and derived expression patterns and positive selection on dental genes reveal complex evolutionary context of ever-growing rodent molars.</title>
        <authorList>
            <person name="Calamari Z.T."/>
            <person name="Song A."/>
            <person name="Cohen E."/>
            <person name="Akter M."/>
            <person name="Roy R.D."/>
            <person name="Hallikas O."/>
            <person name="Christensen M.M."/>
            <person name="Li P."/>
            <person name="Marangoni P."/>
            <person name="Jernvall J."/>
            <person name="Klein O.D."/>
        </authorList>
    </citation>
    <scope>NUCLEOTIDE SEQUENCE [LARGE SCALE GENOMIC DNA]</scope>
    <source>
        <strain evidence="9">V071</strain>
    </source>
</reference>
<dbReference type="GO" id="GO:0001525">
    <property type="term" value="P:angiogenesis"/>
    <property type="evidence" value="ECO:0007669"/>
    <property type="project" value="TreeGrafter"/>
</dbReference>